<dbReference type="EMBL" id="HBHK01003772">
    <property type="protein sequence ID" value="CAD9667839.1"/>
    <property type="molecule type" value="Transcribed_RNA"/>
</dbReference>
<sequence length="645" mass="71626">MSRLVVGESYLMDDDFVGETEGELTAMKGYKVTVLEAEDPNNPGWIFVQLGADSGFVPSDFLVPDAPAPAPPAPPPAVGTPAYAAAAVPAYPTTSAQTPFEKQGSSRLFNDPPASYGGRSQADLAEADRKFKAEQRLISIDLWNYREELLGPCDPPRPPSRRWFYRDFFGDIQGPFNAPEMKDRLGMQYIKDDSIVSMEIGSGEVSKYEEETLRDLFRAPEAAFVESPRLTRIGGSTWYYMSRSGQEEGPFSCEQMRLWFNAGYMGGDILVRLANGQSAMTPLKDVYPDPANSFLSPPRLAGADVSKFPTPTTAVLIRPARMTKKESYNATDHTQATEKVEVIAAPPPAPGAPAPPPPAPRTGRDEHMQIYGSAWGEFAGVPSPHNLKQNVYSSLLYTFLTRPLHPDAGTVQCYIRRDIDGSHINFNKYVLFLEETNTPIMAAFRHHHTVHNYYDIKMNTTGKLTDNARGLTIANLELNFVGTTFLLHNNVSGHQGTPRDLGCTVYERNRVSNKGPRKMKVGIPAVKPDKPEFVEWKHEGNKNAPMVNSLKAITTKDLIPLLNKPPRWNEKKKAYMLDFKGRVTRSSVKNFQLVDAIRDPDHKSVLLQHGRVGVNKFTMDVKHPLSILQAFCICLSSLHSKKAVD</sequence>
<dbReference type="Pfam" id="PF01167">
    <property type="entry name" value="Tub"/>
    <property type="match status" value="1"/>
</dbReference>
<feature type="domain" description="GYF" evidence="6">
    <location>
        <begin position="160"/>
        <end position="217"/>
    </location>
</feature>
<dbReference type="InterPro" id="IPR036028">
    <property type="entry name" value="SH3-like_dom_sf"/>
</dbReference>
<feature type="domain" description="GYF" evidence="6">
    <location>
        <begin position="235"/>
        <end position="284"/>
    </location>
</feature>
<feature type="domain" description="SH3" evidence="5">
    <location>
        <begin position="5"/>
        <end position="67"/>
    </location>
</feature>
<dbReference type="InterPro" id="IPR000007">
    <property type="entry name" value="Tubby_C"/>
</dbReference>
<keyword evidence="2 3" id="KW-0728">SH3 domain</keyword>
<dbReference type="Pfam" id="PF02213">
    <property type="entry name" value="GYF"/>
    <property type="match status" value="1"/>
</dbReference>
<dbReference type="InterPro" id="IPR025659">
    <property type="entry name" value="Tubby-like_C"/>
</dbReference>
<dbReference type="PROSITE" id="PS50002">
    <property type="entry name" value="SH3"/>
    <property type="match status" value="1"/>
</dbReference>
<name>A0A7S2W596_9STRA</name>
<dbReference type="AlphaFoldDB" id="A0A7S2W596"/>
<evidence type="ECO:0000259" key="5">
    <source>
        <dbReference type="PROSITE" id="PS50002"/>
    </source>
</evidence>
<dbReference type="SUPFAM" id="SSF50044">
    <property type="entry name" value="SH3-domain"/>
    <property type="match status" value="1"/>
</dbReference>
<evidence type="ECO:0000259" key="6">
    <source>
        <dbReference type="PROSITE" id="PS50829"/>
    </source>
</evidence>
<evidence type="ECO:0000256" key="1">
    <source>
        <dbReference type="ARBA" id="ARBA00007129"/>
    </source>
</evidence>
<dbReference type="InterPro" id="IPR035445">
    <property type="entry name" value="GYF-like_dom_sf"/>
</dbReference>
<evidence type="ECO:0000256" key="2">
    <source>
        <dbReference type="ARBA" id="ARBA00022443"/>
    </source>
</evidence>
<feature type="compositionally biased region" description="Polar residues" evidence="4">
    <location>
        <begin position="95"/>
        <end position="108"/>
    </location>
</feature>
<dbReference type="Gene3D" id="2.30.30.40">
    <property type="entry name" value="SH3 Domains"/>
    <property type="match status" value="1"/>
</dbReference>
<dbReference type="SUPFAM" id="SSF55277">
    <property type="entry name" value="GYF domain"/>
    <property type="match status" value="2"/>
</dbReference>
<evidence type="ECO:0000313" key="7">
    <source>
        <dbReference type="EMBL" id="CAD9667839.1"/>
    </source>
</evidence>
<comment type="similarity">
    <text evidence="1">Belongs to the TUB family.</text>
</comment>
<dbReference type="PRINTS" id="PR01573">
    <property type="entry name" value="SUPERTUBBY"/>
</dbReference>
<gene>
    <name evidence="7" type="ORF">QSP1433_LOCUS2218</name>
</gene>
<evidence type="ECO:0000256" key="3">
    <source>
        <dbReference type="PROSITE-ProRule" id="PRU00192"/>
    </source>
</evidence>
<evidence type="ECO:0000256" key="4">
    <source>
        <dbReference type="SAM" id="MobiDB-lite"/>
    </source>
</evidence>
<feature type="region of interest" description="Disordered" evidence="4">
    <location>
        <begin position="95"/>
        <end position="120"/>
    </location>
</feature>
<dbReference type="Gene3D" id="3.30.1490.40">
    <property type="match status" value="2"/>
</dbReference>
<organism evidence="7">
    <name type="scientific">Mucochytrium quahogii</name>
    <dbReference type="NCBI Taxonomy" id="96639"/>
    <lineage>
        <taxon>Eukaryota</taxon>
        <taxon>Sar</taxon>
        <taxon>Stramenopiles</taxon>
        <taxon>Bigyra</taxon>
        <taxon>Labyrinthulomycetes</taxon>
        <taxon>Thraustochytrida</taxon>
        <taxon>Thraustochytriidae</taxon>
        <taxon>Mucochytrium</taxon>
    </lineage>
</organism>
<dbReference type="InterPro" id="IPR001452">
    <property type="entry name" value="SH3_domain"/>
</dbReference>
<dbReference type="PANTHER" id="PTHR16517:SF7">
    <property type="entry name" value="PROTEIN KING TUBBY"/>
    <property type="match status" value="1"/>
</dbReference>
<reference evidence="7" key="1">
    <citation type="submission" date="2021-01" db="EMBL/GenBank/DDBJ databases">
        <authorList>
            <person name="Corre E."/>
            <person name="Pelletier E."/>
            <person name="Niang G."/>
            <person name="Scheremetjew M."/>
            <person name="Finn R."/>
            <person name="Kale V."/>
            <person name="Holt S."/>
            <person name="Cochrane G."/>
            <person name="Meng A."/>
            <person name="Brown T."/>
            <person name="Cohen L."/>
        </authorList>
    </citation>
    <scope>NUCLEOTIDE SEQUENCE</scope>
    <source>
        <strain evidence="7">NY070348D</strain>
    </source>
</reference>
<dbReference type="Gene3D" id="3.20.90.10">
    <property type="entry name" value="Tubby Protein, Chain A"/>
    <property type="match status" value="1"/>
</dbReference>
<dbReference type="InterPro" id="IPR003169">
    <property type="entry name" value="GYF"/>
</dbReference>
<dbReference type="SMART" id="SM00326">
    <property type="entry name" value="SH3"/>
    <property type="match status" value="1"/>
</dbReference>
<accession>A0A7S2W596</accession>
<protein>
    <submittedName>
        <fullName evidence="7">Uncharacterized protein</fullName>
    </submittedName>
</protein>
<dbReference type="PROSITE" id="PS50829">
    <property type="entry name" value="GYF"/>
    <property type="match status" value="2"/>
</dbReference>
<proteinExistence type="inferred from homology"/>
<dbReference type="SUPFAM" id="SSF54518">
    <property type="entry name" value="Tubby C-terminal domain-like"/>
    <property type="match status" value="1"/>
</dbReference>
<dbReference type="PANTHER" id="PTHR16517">
    <property type="entry name" value="TUBBY-RELATED"/>
    <property type="match status" value="1"/>
</dbReference>